<evidence type="ECO:0000313" key="2">
    <source>
        <dbReference type="EMBL" id="CAK9022660.1"/>
    </source>
</evidence>
<evidence type="ECO:0000313" key="3">
    <source>
        <dbReference type="Proteomes" id="UP001642464"/>
    </source>
</evidence>
<proteinExistence type="predicted"/>
<accession>A0ABP0K7B8</accession>
<protein>
    <submittedName>
        <fullName evidence="2">Uncharacterized protein</fullName>
    </submittedName>
</protein>
<dbReference type="EMBL" id="CAXAMM010010224">
    <property type="protein sequence ID" value="CAK9022660.1"/>
    <property type="molecule type" value="Genomic_DNA"/>
</dbReference>
<gene>
    <name evidence="2" type="ORF">SCF082_LOCUS15881</name>
</gene>
<feature type="compositionally biased region" description="Polar residues" evidence="1">
    <location>
        <begin position="1"/>
        <end position="12"/>
    </location>
</feature>
<feature type="region of interest" description="Disordered" evidence="1">
    <location>
        <begin position="1"/>
        <end position="20"/>
    </location>
</feature>
<organism evidence="2 3">
    <name type="scientific">Durusdinium trenchii</name>
    <dbReference type="NCBI Taxonomy" id="1381693"/>
    <lineage>
        <taxon>Eukaryota</taxon>
        <taxon>Sar</taxon>
        <taxon>Alveolata</taxon>
        <taxon>Dinophyceae</taxon>
        <taxon>Suessiales</taxon>
        <taxon>Symbiodiniaceae</taxon>
        <taxon>Durusdinium</taxon>
    </lineage>
</organism>
<reference evidence="2 3" key="1">
    <citation type="submission" date="2024-02" db="EMBL/GenBank/DDBJ databases">
        <authorList>
            <person name="Chen Y."/>
            <person name="Shah S."/>
            <person name="Dougan E. K."/>
            <person name="Thang M."/>
            <person name="Chan C."/>
        </authorList>
    </citation>
    <scope>NUCLEOTIDE SEQUENCE [LARGE SCALE GENOMIC DNA]</scope>
</reference>
<evidence type="ECO:0000256" key="1">
    <source>
        <dbReference type="SAM" id="MobiDB-lite"/>
    </source>
</evidence>
<comment type="caution">
    <text evidence="2">The sequence shown here is derived from an EMBL/GenBank/DDBJ whole genome shotgun (WGS) entry which is preliminary data.</text>
</comment>
<sequence length="211" mass="23924">MPKQNIKIQPSQGERHGASRRYSGLEFSKKQVSGILHIERAQLRSSRLPGEVRIDETQAATELLIDGFQIEMHKCGLNNLHLPLILTAGILDMVHLELKMVKLNERSSDWNFHDVKAAKTKTIKLASKLLEAFAKPPKQPAKPPPQQMHGSVRVQKEAGSSWLRRKLAKLLRDILNNGRMQIAIHDFEIRYEDENSGICGPYRILGRLAKL</sequence>
<dbReference type="Proteomes" id="UP001642464">
    <property type="component" value="Unassembled WGS sequence"/>
</dbReference>
<name>A0ABP0K7B8_9DINO</name>
<keyword evidence="3" id="KW-1185">Reference proteome</keyword>